<evidence type="ECO:0000256" key="9">
    <source>
        <dbReference type="SAM" id="Phobius"/>
    </source>
</evidence>
<evidence type="ECO:0000313" key="12">
    <source>
        <dbReference type="Proteomes" id="UP000076962"/>
    </source>
</evidence>
<keyword evidence="9" id="KW-0472">Membrane</keyword>
<dbReference type="AlphaFoldDB" id="A0A176S1G4"/>
<feature type="transmembrane region" description="Helical" evidence="9">
    <location>
        <begin position="242"/>
        <end position="262"/>
    </location>
</feature>
<evidence type="ECO:0000256" key="2">
    <source>
        <dbReference type="ARBA" id="ARBA00022527"/>
    </source>
</evidence>
<evidence type="ECO:0000256" key="6">
    <source>
        <dbReference type="ARBA" id="ARBA00022840"/>
    </source>
</evidence>
<comment type="catalytic activity">
    <reaction evidence="7">
        <text>L-threonyl-[protein] + ATP = O-phospho-L-threonyl-[protein] + ADP + H(+)</text>
        <dbReference type="Rhea" id="RHEA:46608"/>
        <dbReference type="Rhea" id="RHEA-COMP:11060"/>
        <dbReference type="Rhea" id="RHEA-COMP:11605"/>
        <dbReference type="ChEBI" id="CHEBI:15378"/>
        <dbReference type="ChEBI" id="CHEBI:30013"/>
        <dbReference type="ChEBI" id="CHEBI:30616"/>
        <dbReference type="ChEBI" id="CHEBI:61977"/>
        <dbReference type="ChEBI" id="CHEBI:456216"/>
        <dbReference type="EC" id="2.7.11.1"/>
    </reaction>
</comment>
<dbReference type="InterPro" id="IPR011009">
    <property type="entry name" value="Kinase-like_dom_sf"/>
</dbReference>
<evidence type="ECO:0000259" key="10">
    <source>
        <dbReference type="PROSITE" id="PS50011"/>
    </source>
</evidence>
<dbReference type="PANTHER" id="PTHR24363:SF0">
    <property type="entry name" value="SERINE_THREONINE KINASE LIKE DOMAIN CONTAINING 1"/>
    <property type="match status" value="1"/>
</dbReference>
<dbReference type="PROSITE" id="PS50011">
    <property type="entry name" value="PROTEIN_KINASE_DOM"/>
    <property type="match status" value="1"/>
</dbReference>
<keyword evidence="9" id="KW-1133">Transmembrane helix</keyword>
<keyword evidence="9" id="KW-0812">Transmembrane</keyword>
<sequence>PLFRNGLKQFLQEARTLALMDHSNIVRVRHFFEENGTGYLVMDYYEGVTLEAYVKQKGGKLSEELAVNILIPVLDGLREVHRRDFWHRDVKPQNIYLTTEGRIILLDFGAARQAVTAQTRSLSVVYTPGYAPYEQYLSRGNQGPWTDIYGAAATLYFMVVGKAPPEAQERVLNDSIEYPKTLSTRLREALVPALAVKTEDRPQTVAEWQERLWDKPSPEPIPQSAPIPPSAPILAPKPKMKWLWGGVAVLIFMMVAVGFLNWKIDSR</sequence>
<dbReference type="SUPFAM" id="SSF56112">
    <property type="entry name" value="Protein kinase-like (PK-like)"/>
    <property type="match status" value="1"/>
</dbReference>
<comment type="catalytic activity">
    <reaction evidence="8">
        <text>L-seryl-[protein] + ATP = O-phospho-L-seryl-[protein] + ADP + H(+)</text>
        <dbReference type="Rhea" id="RHEA:17989"/>
        <dbReference type="Rhea" id="RHEA-COMP:9863"/>
        <dbReference type="Rhea" id="RHEA-COMP:11604"/>
        <dbReference type="ChEBI" id="CHEBI:15378"/>
        <dbReference type="ChEBI" id="CHEBI:29999"/>
        <dbReference type="ChEBI" id="CHEBI:30616"/>
        <dbReference type="ChEBI" id="CHEBI:83421"/>
        <dbReference type="ChEBI" id="CHEBI:456216"/>
        <dbReference type="EC" id="2.7.11.1"/>
    </reaction>
</comment>
<organism evidence="11 12">
    <name type="scientific">Candidatus Thiomargarita nelsonii</name>
    <dbReference type="NCBI Taxonomy" id="1003181"/>
    <lineage>
        <taxon>Bacteria</taxon>
        <taxon>Pseudomonadati</taxon>
        <taxon>Pseudomonadota</taxon>
        <taxon>Gammaproteobacteria</taxon>
        <taxon>Thiotrichales</taxon>
        <taxon>Thiotrichaceae</taxon>
        <taxon>Thiomargarita</taxon>
    </lineage>
</organism>
<dbReference type="PANTHER" id="PTHR24363">
    <property type="entry name" value="SERINE/THREONINE PROTEIN KINASE"/>
    <property type="match status" value="1"/>
</dbReference>
<dbReference type="Pfam" id="PF00069">
    <property type="entry name" value="Pkinase"/>
    <property type="match status" value="1"/>
</dbReference>
<dbReference type="GO" id="GO:0005524">
    <property type="term" value="F:ATP binding"/>
    <property type="evidence" value="ECO:0007669"/>
    <property type="project" value="UniProtKB-KW"/>
</dbReference>
<gene>
    <name evidence="11" type="ORF">THIOM_002468</name>
</gene>
<dbReference type="InterPro" id="IPR000719">
    <property type="entry name" value="Prot_kinase_dom"/>
</dbReference>
<evidence type="ECO:0000256" key="5">
    <source>
        <dbReference type="ARBA" id="ARBA00022777"/>
    </source>
</evidence>
<proteinExistence type="predicted"/>
<evidence type="ECO:0000256" key="7">
    <source>
        <dbReference type="ARBA" id="ARBA00047899"/>
    </source>
</evidence>
<reference evidence="11 12" key="1">
    <citation type="submission" date="2016-05" db="EMBL/GenBank/DDBJ databases">
        <title>Single-cell genome of chain-forming Candidatus Thiomargarita nelsonii and comparison to other large sulfur-oxidizing bacteria.</title>
        <authorList>
            <person name="Winkel M."/>
            <person name="Salman V."/>
            <person name="Woyke T."/>
            <person name="Schulz-Vogt H."/>
            <person name="Richter M."/>
            <person name="Flood B."/>
            <person name="Bailey J."/>
            <person name="Amann R."/>
            <person name="Mussmann M."/>
        </authorList>
    </citation>
    <scope>NUCLEOTIDE SEQUENCE [LARGE SCALE GENOMIC DNA]</scope>
    <source>
        <strain evidence="11 12">THI036</strain>
    </source>
</reference>
<dbReference type="InterPro" id="IPR008271">
    <property type="entry name" value="Ser/Thr_kinase_AS"/>
</dbReference>
<keyword evidence="12" id="KW-1185">Reference proteome</keyword>
<evidence type="ECO:0000256" key="1">
    <source>
        <dbReference type="ARBA" id="ARBA00012513"/>
    </source>
</evidence>
<evidence type="ECO:0000256" key="3">
    <source>
        <dbReference type="ARBA" id="ARBA00022679"/>
    </source>
</evidence>
<evidence type="ECO:0000256" key="4">
    <source>
        <dbReference type="ARBA" id="ARBA00022741"/>
    </source>
</evidence>
<evidence type="ECO:0000313" key="11">
    <source>
        <dbReference type="EMBL" id="OAD21759.1"/>
    </source>
</evidence>
<dbReference type="EMBL" id="LUTY01001412">
    <property type="protein sequence ID" value="OAD21759.1"/>
    <property type="molecule type" value="Genomic_DNA"/>
</dbReference>
<feature type="non-terminal residue" evidence="11">
    <location>
        <position position="267"/>
    </location>
</feature>
<keyword evidence="6" id="KW-0067">ATP-binding</keyword>
<keyword evidence="4" id="KW-0547">Nucleotide-binding</keyword>
<protein>
    <recommendedName>
        <fullName evidence="1">non-specific serine/threonine protein kinase</fullName>
        <ecNumber evidence="1">2.7.11.1</ecNumber>
    </recommendedName>
</protein>
<dbReference type="Gene3D" id="1.10.510.10">
    <property type="entry name" value="Transferase(Phosphotransferase) domain 1"/>
    <property type="match status" value="1"/>
</dbReference>
<dbReference type="GO" id="GO:0004674">
    <property type="term" value="F:protein serine/threonine kinase activity"/>
    <property type="evidence" value="ECO:0007669"/>
    <property type="project" value="UniProtKB-KW"/>
</dbReference>
<dbReference type="PROSITE" id="PS00108">
    <property type="entry name" value="PROTEIN_KINASE_ST"/>
    <property type="match status" value="1"/>
</dbReference>
<keyword evidence="2 11" id="KW-0723">Serine/threonine-protein kinase</keyword>
<dbReference type="EC" id="2.7.11.1" evidence="1"/>
<keyword evidence="5 11" id="KW-0418">Kinase</keyword>
<dbReference type="SMART" id="SM00220">
    <property type="entry name" value="S_TKc"/>
    <property type="match status" value="1"/>
</dbReference>
<dbReference type="Proteomes" id="UP000076962">
    <property type="component" value="Unassembled WGS sequence"/>
</dbReference>
<comment type="caution">
    <text evidence="11">The sequence shown here is derived from an EMBL/GenBank/DDBJ whole genome shotgun (WGS) entry which is preliminary data.</text>
</comment>
<evidence type="ECO:0000256" key="8">
    <source>
        <dbReference type="ARBA" id="ARBA00048679"/>
    </source>
</evidence>
<keyword evidence="3 11" id="KW-0808">Transferase</keyword>
<name>A0A176S1G4_9GAMM</name>
<dbReference type="CDD" id="cd14014">
    <property type="entry name" value="STKc_PknB_like"/>
    <property type="match status" value="1"/>
</dbReference>
<accession>A0A176S1G4</accession>
<feature type="non-terminal residue" evidence="11">
    <location>
        <position position="1"/>
    </location>
</feature>
<feature type="domain" description="Protein kinase" evidence="10">
    <location>
        <begin position="1"/>
        <end position="213"/>
    </location>
</feature>
<dbReference type="GO" id="GO:0106310">
    <property type="term" value="F:protein serine kinase activity"/>
    <property type="evidence" value="ECO:0007669"/>
    <property type="project" value="RHEA"/>
</dbReference>